<evidence type="ECO:0000256" key="3">
    <source>
        <dbReference type="ARBA" id="ARBA00022679"/>
    </source>
</evidence>
<proteinExistence type="predicted"/>
<dbReference type="InterPro" id="IPR007642">
    <property type="entry name" value="RNA_pol_Rpb2_2"/>
</dbReference>
<dbReference type="GO" id="GO:0003677">
    <property type="term" value="F:DNA binding"/>
    <property type="evidence" value="ECO:0007669"/>
    <property type="project" value="InterPro"/>
</dbReference>
<protein>
    <recommendedName>
        <fullName evidence="1">DNA-directed RNA polymerase</fullName>
        <ecNumber evidence="1">2.7.7.6</ecNumber>
    </recommendedName>
</protein>
<dbReference type="InterPro" id="IPR015712">
    <property type="entry name" value="DNA-dir_RNA_pol_su2"/>
</dbReference>
<dbReference type="InterPro" id="IPR007644">
    <property type="entry name" value="RNA_pol_bsu_protrusion"/>
</dbReference>
<evidence type="ECO:0000313" key="8">
    <source>
        <dbReference type="EMBL" id="GAH72303.1"/>
    </source>
</evidence>
<organism evidence="8">
    <name type="scientific">marine sediment metagenome</name>
    <dbReference type="NCBI Taxonomy" id="412755"/>
    <lineage>
        <taxon>unclassified sequences</taxon>
        <taxon>metagenomes</taxon>
        <taxon>ecological metagenomes</taxon>
    </lineage>
</organism>
<dbReference type="AlphaFoldDB" id="X1JR71"/>
<dbReference type="PANTHER" id="PTHR20856">
    <property type="entry name" value="DNA-DIRECTED RNA POLYMERASE I SUBUNIT 2"/>
    <property type="match status" value="1"/>
</dbReference>
<reference evidence="8" key="1">
    <citation type="journal article" date="2014" name="Front. Microbiol.">
        <title>High frequency of phylogenetically diverse reductive dehalogenase-homologous genes in deep subseafloor sedimentary metagenomes.</title>
        <authorList>
            <person name="Kawai M."/>
            <person name="Futagami T."/>
            <person name="Toyoda A."/>
            <person name="Takaki Y."/>
            <person name="Nishi S."/>
            <person name="Hori S."/>
            <person name="Arai W."/>
            <person name="Tsubouchi T."/>
            <person name="Morono Y."/>
            <person name="Uchiyama I."/>
            <person name="Ito T."/>
            <person name="Fujiyama A."/>
            <person name="Inagaki F."/>
            <person name="Takami H."/>
        </authorList>
    </citation>
    <scope>NUCLEOTIDE SEQUENCE</scope>
    <source>
        <strain evidence="8">Expedition CK06-06</strain>
    </source>
</reference>
<keyword evidence="2" id="KW-0240">DNA-directed RNA polymerase</keyword>
<dbReference type="GO" id="GO:0000428">
    <property type="term" value="C:DNA-directed RNA polymerase complex"/>
    <property type="evidence" value="ECO:0007669"/>
    <property type="project" value="UniProtKB-KW"/>
</dbReference>
<keyword evidence="4" id="KW-0548">Nucleotidyltransferase</keyword>
<feature type="domain" description="RNA polymerase beta subunit protrusion" evidence="7">
    <location>
        <begin position="1"/>
        <end position="93"/>
    </location>
</feature>
<evidence type="ECO:0000259" key="6">
    <source>
        <dbReference type="Pfam" id="PF04561"/>
    </source>
</evidence>
<feature type="domain" description="RNA polymerase Rpb2" evidence="6">
    <location>
        <begin position="94"/>
        <end position="169"/>
    </location>
</feature>
<gene>
    <name evidence="8" type="ORF">S03H2_45602</name>
</gene>
<dbReference type="Pfam" id="PF04561">
    <property type="entry name" value="RNA_pol_Rpb2_2"/>
    <property type="match status" value="1"/>
</dbReference>
<dbReference type="GO" id="GO:0003899">
    <property type="term" value="F:DNA-directed RNA polymerase activity"/>
    <property type="evidence" value="ECO:0007669"/>
    <property type="project" value="UniProtKB-EC"/>
</dbReference>
<keyword evidence="5" id="KW-0804">Transcription</keyword>
<feature type="non-terminal residue" evidence="8">
    <location>
        <position position="1"/>
    </location>
</feature>
<dbReference type="EC" id="2.7.7.6" evidence="1"/>
<evidence type="ECO:0000256" key="1">
    <source>
        <dbReference type="ARBA" id="ARBA00012418"/>
    </source>
</evidence>
<dbReference type="Gene3D" id="3.90.1100.10">
    <property type="match status" value="1"/>
</dbReference>
<accession>X1JR71</accession>
<dbReference type="SUPFAM" id="SSF64484">
    <property type="entry name" value="beta and beta-prime subunits of DNA dependent RNA-polymerase"/>
    <property type="match status" value="1"/>
</dbReference>
<evidence type="ECO:0000256" key="2">
    <source>
        <dbReference type="ARBA" id="ARBA00022478"/>
    </source>
</evidence>
<evidence type="ECO:0000259" key="7">
    <source>
        <dbReference type="Pfam" id="PF04563"/>
    </source>
</evidence>
<keyword evidence="3" id="KW-0808">Transferase</keyword>
<name>X1JR71_9ZZZZ</name>
<dbReference type="Pfam" id="PF04563">
    <property type="entry name" value="RNA_pol_Rpb2_1"/>
    <property type="match status" value="1"/>
</dbReference>
<dbReference type="EMBL" id="BARU01028583">
    <property type="protein sequence ID" value="GAH72303.1"/>
    <property type="molecule type" value="Genomic_DNA"/>
</dbReference>
<dbReference type="InterPro" id="IPR037034">
    <property type="entry name" value="RNA_pol_Rpb2_2_sf"/>
</dbReference>
<sequence length="179" mass="19821">PIEARIRELSYAADIILEMTPITIDERTQREEAEETLDIYIGKIPIMLKSCRCPLESLTEQELINKGEDPLDPGGYFIINGTERVLVTQEDLAPNRILAEEASKSSSATHQAKVFSTKSGFRAPVTIERKKDGNLRVSFPSVPGKIPLAILMRALGLHSDREIFEAISEEMAAGKSPLN</sequence>
<evidence type="ECO:0000256" key="4">
    <source>
        <dbReference type="ARBA" id="ARBA00022695"/>
    </source>
</evidence>
<evidence type="ECO:0000256" key="5">
    <source>
        <dbReference type="ARBA" id="ARBA00023163"/>
    </source>
</evidence>
<dbReference type="GO" id="GO:0032549">
    <property type="term" value="F:ribonucleoside binding"/>
    <property type="evidence" value="ECO:0007669"/>
    <property type="project" value="InterPro"/>
</dbReference>
<dbReference type="Gene3D" id="3.90.1110.10">
    <property type="entry name" value="RNA polymerase Rpb2, domain 2"/>
    <property type="match status" value="1"/>
</dbReference>
<comment type="caution">
    <text evidence="8">The sequence shown here is derived from an EMBL/GenBank/DDBJ whole genome shotgun (WGS) entry which is preliminary data.</text>
</comment>
<dbReference type="GO" id="GO:0006351">
    <property type="term" value="P:DNA-templated transcription"/>
    <property type="evidence" value="ECO:0007669"/>
    <property type="project" value="InterPro"/>
</dbReference>